<keyword evidence="1" id="KW-0812">Transmembrane</keyword>
<dbReference type="EMBL" id="JAHUTI010041071">
    <property type="protein sequence ID" value="MED6245674.1"/>
    <property type="molecule type" value="Genomic_DNA"/>
</dbReference>
<evidence type="ECO:0000313" key="3">
    <source>
        <dbReference type="Proteomes" id="UP001345963"/>
    </source>
</evidence>
<proteinExistence type="predicted"/>
<evidence type="ECO:0000313" key="2">
    <source>
        <dbReference type="EMBL" id="MED6245674.1"/>
    </source>
</evidence>
<sequence>LSSTSSVHTDKVSTVNKDSSTVYLPTMILMSALCLLKKSAKRGVVKTLCEVTSATVSKAFTMTATFLSAL</sequence>
<reference evidence="2 3" key="1">
    <citation type="submission" date="2021-07" db="EMBL/GenBank/DDBJ databases">
        <authorList>
            <person name="Palmer J.M."/>
        </authorList>
    </citation>
    <scope>NUCLEOTIDE SEQUENCE [LARGE SCALE GENOMIC DNA]</scope>
    <source>
        <strain evidence="2 3">AT_MEX2019</strain>
        <tissue evidence="2">Muscle</tissue>
    </source>
</reference>
<keyword evidence="1" id="KW-1133">Transmembrane helix</keyword>
<comment type="caution">
    <text evidence="2">The sequence shown here is derived from an EMBL/GenBank/DDBJ whole genome shotgun (WGS) entry which is preliminary data.</text>
</comment>
<feature type="non-terminal residue" evidence="2">
    <location>
        <position position="70"/>
    </location>
</feature>
<gene>
    <name evidence="2" type="ORF">ATANTOWER_006502</name>
</gene>
<organism evidence="2 3">
    <name type="scientific">Ataeniobius toweri</name>
    <dbReference type="NCBI Taxonomy" id="208326"/>
    <lineage>
        <taxon>Eukaryota</taxon>
        <taxon>Metazoa</taxon>
        <taxon>Chordata</taxon>
        <taxon>Craniata</taxon>
        <taxon>Vertebrata</taxon>
        <taxon>Euteleostomi</taxon>
        <taxon>Actinopterygii</taxon>
        <taxon>Neopterygii</taxon>
        <taxon>Teleostei</taxon>
        <taxon>Neoteleostei</taxon>
        <taxon>Acanthomorphata</taxon>
        <taxon>Ovalentaria</taxon>
        <taxon>Atherinomorphae</taxon>
        <taxon>Cyprinodontiformes</taxon>
        <taxon>Goodeidae</taxon>
        <taxon>Ataeniobius</taxon>
    </lineage>
</organism>
<feature type="transmembrane region" description="Helical" evidence="1">
    <location>
        <begin position="20"/>
        <end position="36"/>
    </location>
</feature>
<feature type="non-terminal residue" evidence="2">
    <location>
        <position position="1"/>
    </location>
</feature>
<accession>A0ABU7B5X9</accession>
<name>A0ABU7B5X9_9TELE</name>
<keyword evidence="1" id="KW-0472">Membrane</keyword>
<dbReference type="Proteomes" id="UP001345963">
    <property type="component" value="Unassembled WGS sequence"/>
</dbReference>
<protein>
    <submittedName>
        <fullName evidence="2">Uncharacterized protein</fullName>
    </submittedName>
</protein>
<evidence type="ECO:0000256" key="1">
    <source>
        <dbReference type="SAM" id="Phobius"/>
    </source>
</evidence>
<keyword evidence="3" id="KW-1185">Reference proteome</keyword>